<proteinExistence type="predicted"/>
<organism evidence="1 2">
    <name type="scientific">Acrobeloides nanus</name>
    <dbReference type="NCBI Taxonomy" id="290746"/>
    <lineage>
        <taxon>Eukaryota</taxon>
        <taxon>Metazoa</taxon>
        <taxon>Ecdysozoa</taxon>
        <taxon>Nematoda</taxon>
        <taxon>Chromadorea</taxon>
        <taxon>Rhabditida</taxon>
        <taxon>Tylenchina</taxon>
        <taxon>Cephalobomorpha</taxon>
        <taxon>Cephaloboidea</taxon>
        <taxon>Cephalobidae</taxon>
        <taxon>Acrobeloides</taxon>
    </lineage>
</organism>
<protein>
    <submittedName>
        <fullName evidence="2">Uncharacterized protein</fullName>
    </submittedName>
</protein>
<dbReference type="AlphaFoldDB" id="A0A914E6B3"/>
<evidence type="ECO:0000313" key="1">
    <source>
        <dbReference type="Proteomes" id="UP000887540"/>
    </source>
</evidence>
<reference evidence="2" key="1">
    <citation type="submission" date="2022-11" db="UniProtKB">
        <authorList>
            <consortium name="WormBaseParasite"/>
        </authorList>
    </citation>
    <scope>IDENTIFICATION</scope>
</reference>
<accession>A0A914E6B3</accession>
<keyword evidence="1" id="KW-1185">Reference proteome</keyword>
<dbReference type="WBParaSite" id="ACRNAN_scaffold5991.g23969.t1">
    <property type="protein sequence ID" value="ACRNAN_scaffold5991.g23969.t1"/>
    <property type="gene ID" value="ACRNAN_scaffold5991.g23969"/>
</dbReference>
<name>A0A914E6B3_9BILA</name>
<sequence>MKAVERLRVSTTPSNIAYLALLFLILCASIEALPTIYRLRTDDRLQRTQRAKELAPPSFMKRNDPSSTSSMPSYVYLYEVPAEQPLNEPPHVNELYGVLRNF</sequence>
<dbReference type="Proteomes" id="UP000887540">
    <property type="component" value="Unplaced"/>
</dbReference>
<evidence type="ECO:0000313" key="2">
    <source>
        <dbReference type="WBParaSite" id="ACRNAN_scaffold5991.g23969.t1"/>
    </source>
</evidence>